<proteinExistence type="inferred from homology"/>
<keyword evidence="11" id="KW-1185">Reference proteome</keyword>
<dbReference type="Proteomes" id="UP000316252">
    <property type="component" value="Unassembled WGS sequence"/>
</dbReference>
<keyword evidence="3 7" id="KW-1003">Cell membrane</keyword>
<name>A0A506Y566_9MICO</name>
<dbReference type="InterPro" id="IPR032816">
    <property type="entry name" value="VTT_dom"/>
</dbReference>
<feature type="transmembrane region" description="Helical" evidence="7">
    <location>
        <begin position="186"/>
        <end position="211"/>
    </location>
</feature>
<evidence type="ECO:0000313" key="11">
    <source>
        <dbReference type="Proteomes" id="UP000316252"/>
    </source>
</evidence>
<evidence type="ECO:0000256" key="2">
    <source>
        <dbReference type="ARBA" id="ARBA00010792"/>
    </source>
</evidence>
<keyword evidence="4 7" id="KW-0812">Transmembrane</keyword>
<dbReference type="EMBL" id="VHQG01000002">
    <property type="protein sequence ID" value="TPW76527.1"/>
    <property type="molecule type" value="Genomic_DNA"/>
</dbReference>
<sequence length="253" mass="26916">MPSRPRRVATMSPDAGQPRVPPRNPGRVAVRASAPGRHPPFTRPGDAERVSEPWMTELAASPWLLPALFALVVADAFVVVLPSETLVVALGSLAESTGSPSLWAVIPIAALGAVIGDSALFRLGRRVGLDRWGWMRRGRVRAALDRTRATVRSRPAVLVFTARYIPFARIAVNLTAGASGLASRRFLPLSIAAGIGWAFYNVGIGAAFGALLRDQPLLAVGCSVVVAIVVGFTIDSIVSRWSRRRDAAPRSTG</sequence>
<dbReference type="Pfam" id="PF09335">
    <property type="entry name" value="VTT_dom"/>
    <property type="match status" value="1"/>
</dbReference>
<evidence type="ECO:0000259" key="9">
    <source>
        <dbReference type="Pfam" id="PF09335"/>
    </source>
</evidence>
<protein>
    <submittedName>
        <fullName evidence="10">DedA family protein</fullName>
    </submittedName>
</protein>
<evidence type="ECO:0000256" key="1">
    <source>
        <dbReference type="ARBA" id="ARBA00004651"/>
    </source>
</evidence>
<evidence type="ECO:0000256" key="3">
    <source>
        <dbReference type="ARBA" id="ARBA00022475"/>
    </source>
</evidence>
<gene>
    <name evidence="10" type="ORF">FJ657_12280</name>
</gene>
<evidence type="ECO:0000256" key="7">
    <source>
        <dbReference type="RuleBase" id="RU367016"/>
    </source>
</evidence>
<accession>A0A506Y566</accession>
<evidence type="ECO:0000256" key="8">
    <source>
        <dbReference type="SAM" id="MobiDB-lite"/>
    </source>
</evidence>
<dbReference type="OrthoDB" id="162303at2"/>
<reference evidence="10 11" key="1">
    <citation type="submission" date="2019-06" db="EMBL/GenBank/DDBJ databases">
        <authorList>
            <person name="Li F."/>
        </authorList>
    </citation>
    <scope>NUCLEOTIDE SEQUENCE [LARGE SCALE GENOMIC DNA]</scope>
    <source>
        <strain evidence="10 11">10F1D-1</strain>
    </source>
</reference>
<feature type="transmembrane region" description="Helical" evidence="7">
    <location>
        <begin position="217"/>
        <end position="238"/>
    </location>
</feature>
<evidence type="ECO:0000256" key="4">
    <source>
        <dbReference type="ARBA" id="ARBA00022692"/>
    </source>
</evidence>
<comment type="subcellular location">
    <subcellularLocation>
        <location evidence="1 7">Cell membrane</location>
        <topology evidence="1 7">Multi-pass membrane protein</topology>
    </subcellularLocation>
</comment>
<feature type="region of interest" description="Disordered" evidence="8">
    <location>
        <begin position="1"/>
        <end position="48"/>
    </location>
</feature>
<comment type="similarity">
    <text evidence="2 7">Belongs to the DedA family.</text>
</comment>
<dbReference type="PANTHER" id="PTHR30353">
    <property type="entry name" value="INNER MEMBRANE PROTEIN DEDA-RELATED"/>
    <property type="match status" value="1"/>
</dbReference>
<dbReference type="GO" id="GO:0005886">
    <property type="term" value="C:plasma membrane"/>
    <property type="evidence" value="ECO:0007669"/>
    <property type="project" value="UniProtKB-SubCell"/>
</dbReference>
<dbReference type="AlphaFoldDB" id="A0A506Y566"/>
<feature type="transmembrane region" description="Helical" evidence="7">
    <location>
        <begin position="101"/>
        <end position="121"/>
    </location>
</feature>
<evidence type="ECO:0000256" key="6">
    <source>
        <dbReference type="ARBA" id="ARBA00023136"/>
    </source>
</evidence>
<evidence type="ECO:0000313" key="10">
    <source>
        <dbReference type="EMBL" id="TPW76527.1"/>
    </source>
</evidence>
<dbReference type="InterPro" id="IPR032818">
    <property type="entry name" value="DedA-like"/>
</dbReference>
<feature type="transmembrane region" description="Helical" evidence="7">
    <location>
        <begin position="63"/>
        <end position="81"/>
    </location>
</feature>
<dbReference type="PANTHER" id="PTHR30353:SF0">
    <property type="entry name" value="TRANSMEMBRANE PROTEIN"/>
    <property type="match status" value="1"/>
</dbReference>
<keyword evidence="5 7" id="KW-1133">Transmembrane helix</keyword>
<organism evidence="10 11">
    <name type="scientific">Schumannella soli</name>
    <dbReference type="NCBI Taxonomy" id="2590779"/>
    <lineage>
        <taxon>Bacteria</taxon>
        <taxon>Bacillati</taxon>
        <taxon>Actinomycetota</taxon>
        <taxon>Actinomycetes</taxon>
        <taxon>Micrococcales</taxon>
        <taxon>Microbacteriaceae</taxon>
        <taxon>Schumannella</taxon>
    </lineage>
</organism>
<comment type="caution">
    <text evidence="10">The sequence shown here is derived from an EMBL/GenBank/DDBJ whole genome shotgun (WGS) entry which is preliminary data.</text>
</comment>
<feature type="domain" description="VTT" evidence="9">
    <location>
        <begin position="81"/>
        <end position="206"/>
    </location>
</feature>
<keyword evidence="6 7" id="KW-0472">Membrane</keyword>
<evidence type="ECO:0000256" key="5">
    <source>
        <dbReference type="ARBA" id="ARBA00022989"/>
    </source>
</evidence>